<dbReference type="AlphaFoldDB" id="A0A1I0GER3"/>
<sequence length="203" mass="23739">MYAQTKFQRRTTEILSSLNKLVFATRSQLQTACNLGGVRNANRILARLESDNLIRSIRWQQKIYGLTKEGRELIGEDNKTPFKRRYVEHTILCNEAYLALDMPTDWETEREASFRGKYGKVRFVSDATFTQGGRRWFVEIDRTQRMTENRKKIETYAELQSVHARAKKRPPYVKFYGIDTARVDRLREMMAEEGVEGTAELIS</sequence>
<gene>
    <name evidence="1" type="ORF">SAMN05216389_12128</name>
</gene>
<evidence type="ECO:0000313" key="1">
    <source>
        <dbReference type="EMBL" id="SET69569.1"/>
    </source>
</evidence>
<keyword evidence="2" id="KW-1185">Reference proteome</keyword>
<name>A0A1I0GER3_9BACI</name>
<dbReference type="Proteomes" id="UP000198618">
    <property type="component" value="Unassembled WGS sequence"/>
</dbReference>
<accession>A0A1I0GER3</accession>
<evidence type="ECO:0000313" key="2">
    <source>
        <dbReference type="Proteomes" id="UP000198618"/>
    </source>
</evidence>
<dbReference type="Pfam" id="PF13814">
    <property type="entry name" value="Replic_Relax"/>
    <property type="match status" value="1"/>
</dbReference>
<reference evidence="1 2" key="1">
    <citation type="submission" date="2016-10" db="EMBL/GenBank/DDBJ databases">
        <authorList>
            <person name="de Groot N.N."/>
        </authorList>
    </citation>
    <scope>NUCLEOTIDE SEQUENCE [LARGE SCALE GENOMIC DNA]</scope>
    <source>
        <strain evidence="1 2">IBRC-M 10780</strain>
    </source>
</reference>
<dbReference type="InterPro" id="IPR025855">
    <property type="entry name" value="Replic_Relax"/>
</dbReference>
<protein>
    <submittedName>
        <fullName evidence="1">Replication-relaxation</fullName>
    </submittedName>
</protein>
<dbReference type="STRING" id="930131.SAMN05216389_12128"/>
<proteinExistence type="predicted"/>
<organism evidence="1 2">
    <name type="scientific">Oceanobacillus limi</name>
    <dbReference type="NCBI Taxonomy" id="930131"/>
    <lineage>
        <taxon>Bacteria</taxon>
        <taxon>Bacillati</taxon>
        <taxon>Bacillota</taxon>
        <taxon>Bacilli</taxon>
        <taxon>Bacillales</taxon>
        <taxon>Bacillaceae</taxon>
        <taxon>Oceanobacillus</taxon>
    </lineage>
</organism>
<dbReference type="RefSeq" id="WP_170840833.1">
    <property type="nucleotide sequence ID" value="NZ_FOHE01000021.1"/>
</dbReference>
<dbReference type="EMBL" id="FOHE01000021">
    <property type="protein sequence ID" value="SET69569.1"/>
    <property type="molecule type" value="Genomic_DNA"/>
</dbReference>